<accession>A0A0F9MZH0</accession>
<dbReference type="AlphaFoldDB" id="A0A0F9MZH0"/>
<protein>
    <submittedName>
        <fullName evidence="1">Uncharacterized protein</fullName>
    </submittedName>
</protein>
<reference evidence="1" key="1">
    <citation type="journal article" date="2015" name="Nature">
        <title>Complex archaea that bridge the gap between prokaryotes and eukaryotes.</title>
        <authorList>
            <person name="Spang A."/>
            <person name="Saw J.H."/>
            <person name="Jorgensen S.L."/>
            <person name="Zaremba-Niedzwiedzka K."/>
            <person name="Martijn J."/>
            <person name="Lind A.E."/>
            <person name="van Eijk R."/>
            <person name="Schleper C."/>
            <person name="Guy L."/>
            <person name="Ettema T.J."/>
        </authorList>
    </citation>
    <scope>NUCLEOTIDE SEQUENCE</scope>
</reference>
<proteinExistence type="predicted"/>
<name>A0A0F9MZH0_9ZZZZ</name>
<dbReference type="EMBL" id="LAZR01004173">
    <property type="protein sequence ID" value="KKN11104.1"/>
    <property type="molecule type" value="Genomic_DNA"/>
</dbReference>
<organism evidence="1">
    <name type="scientific">marine sediment metagenome</name>
    <dbReference type="NCBI Taxonomy" id="412755"/>
    <lineage>
        <taxon>unclassified sequences</taxon>
        <taxon>metagenomes</taxon>
        <taxon>ecological metagenomes</taxon>
    </lineage>
</organism>
<comment type="caution">
    <text evidence="1">The sequence shown here is derived from an EMBL/GenBank/DDBJ whole genome shotgun (WGS) entry which is preliminary data.</text>
</comment>
<sequence length="54" mass="5943">MICKETPSPLASEHVTIDLVDDAENFVLPNGCNRLSDYVLWAISVNGRSHTTLV</sequence>
<evidence type="ECO:0000313" key="1">
    <source>
        <dbReference type="EMBL" id="KKN11104.1"/>
    </source>
</evidence>
<gene>
    <name evidence="1" type="ORF">LCGC14_1029930</name>
</gene>